<dbReference type="GO" id="GO:0006360">
    <property type="term" value="P:transcription by RNA polymerase I"/>
    <property type="evidence" value="ECO:0007669"/>
    <property type="project" value="TreeGrafter"/>
</dbReference>
<accession>A0A6C0BBB9</accession>
<reference evidence="3" key="1">
    <citation type="journal article" date="2020" name="Nature">
        <title>Giant virus diversity and host interactions through global metagenomics.</title>
        <authorList>
            <person name="Schulz F."/>
            <person name="Roux S."/>
            <person name="Paez-Espino D."/>
            <person name="Jungbluth S."/>
            <person name="Walsh D.A."/>
            <person name="Denef V.J."/>
            <person name="McMahon K.D."/>
            <person name="Konstantinidis K.T."/>
            <person name="Eloe-Fadrosh E.A."/>
            <person name="Kyrpides N.C."/>
            <person name="Woyke T."/>
        </authorList>
    </citation>
    <scope>NUCLEOTIDE SEQUENCE</scope>
    <source>
        <strain evidence="3">GVMAG-M-3300010158-60</strain>
    </source>
</reference>
<evidence type="ECO:0000256" key="1">
    <source>
        <dbReference type="ARBA" id="ARBA00022478"/>
    </source>
</evidence>
<keyword evidence="1" id="KW-0240">DNA-directed RNA polymerase</keyword>
<keyword evidence="2" id="KW-0804">Transcription</keyword>
<dbReference type="EMBL" id="MN739108">
    <property type="protein sequence ID" value="QHS89340.1"/>
    <property type="molecule type" value="Genomic_DNA"/>
</dbReference>
<dbReference type="InterPro" id="IPR006110">
    <property type="entry name" value="Pol_omega/Rpo6/RPB6"/>
</dbReference>
<dbReference type="SUPFAM" id="SSF63562">
    <property type="entry name" value="RPB6/omega subunit-like"/>
    <property type="match status" value="1"/>
</dbReference>
<evidence type="ECO:0000313" key="3">
    <source>
        <dbReference type="EMBL" id="QHS89340.1"/>
    </source>
</evidence>
<dbReference type="AlphaFoldDB" id="A0A6C0BBB9"/>
<dbReference type="GO" id="GO:0003677">
    <property type="term" value="F:DNA binding"/>
    <property type="evidence" value="ECO:0007669"/>
    <property type="project" value="InterPro"/>
</dbReference>
<sequence>MADNNEEEFEDVAEVEDEIAVLEEGAKDDAVPEPLDTLYKFHPESILDYAESVAPKIPLKVAISDSVTKDPEHRSQPFLTIFERTKILGFRANQLAQGARPYVDVPEHIVQTLDIAKIELEQRRLPFILKRPMPDGTFEYWRLSDLIML</sequence>
<name>A0A6C0BBB9_9ZZZZ</name>
<dbReference type="Pfam" id="PF01192">
    <property type="entry name" value="RNA_pol_Rpb6"/>
    <property type="match status" value="1"/>
</dbReference>
<dbReference type="GO" id="GO:0005665">
    <property type="term" value="C:RNA polymerase II, core complex"/>
    <property type="evidence" value="ECO:0007669"/>
    <property type="project" value="TreeGrafter"/>
</dbReference>
<dbReference type="PANTHER" id="PTHR47227:SF5">
    <property type="entry name" value="DNA-DIRECTED RNA POLYMERASES I, II, AND III SUBUNIT RPABC2"/>
    <property type="match status" value="1"/>
</dbReference>
<dbReference type="GO" id="GO:0042797">
    <property type="term" value="P:tRNA transcription by RNA polymerase III"/>
    <property type="evidence" value="ECO:0007669"/>
    <property type="project" value="TreeGrafter"/>
</dbReference>
<organism evidence="3">
    <name type="scientific">viral metagenome</name>
    <dbReference type="NCBI Taxonomy" id="1070528"/>
    <lineage>
        <taxon>unclassified sequences</taxon>
        <taxon>metagenomes</taxon>
        <taxon>organismal metagenomes</taxon>
    </lineage>
</organism>
<dbReference type="GO" id="GO:0005666">
    <property type="term" value="C:RNA polymerase III complex"/>
    <property type="evidence" value="ECO:0007669"/>
    <property type="project" value="TreeGrafter"/>
</dbReference>
<dbReference type="PANTHER" id="PTHR47227">
    <property type="entry name" value="DNA-DIRECTED RNA POLYMERASE SUBUNIT K"/>
    <property type="match status" value="1"/>
</dbReference>
<proteinExistence type="predicted"/>
<dbReference type="InterPro" id="IPR036161">
    <property type="entry name" value="RPB6/omega-like_sf"/>
</dbReference>
<dbReference type="GO" id="GO:0006366">
    <property type="term" value="P:transcription by RNA polymerase II"/>
    <property type="evidence" value="ECO:0007669"/>
    <property type="project" value="TreeGrafter"/>
</dbReference>
<dbReference type="Gene3D" id="3.90.940.10">
    <property type="match status" value="1"/>
</dbReference>
<protein>
    <submittedName>
        <fullName evidence="3">Uncharacterized protein</fullName>
    </submittedName>
</protein>
<evidence type="ECO:0000256" key="2">
    <source>
        <dbReference type="ARBA" id="ARBA00023163"/>
    </source>
</evidence>
<dbReference type="GO" id="GO:0003899">
    <property type="term" value="F:DNA-directed RNA polymerase activity"/>
    <property type="evidence" value="ECO:0007669"/>
    <property type="project" value="InterPro"/>
</dbReference>
<dbReference type="GO" id="GO:0005736">
    <property type="term" value="C:RNA polymerase I complex"/>
    <property type="evidence" value="ECO:0007669"/>
    <property type="project" value="TreeGrafter"/>
</dbReference>